<feature type="signal peptide" evidence="4">
    <location>
        <begin position="1"/>
        <end position="19"/>
    </location>
</feature>
<evidence type="ECO:0000313" key="7">
    <source>
        <dbReference type="Proteomes" id="UP000283509"/>
    </source>
</evidence>
<dbReference type="PANTHER" id="PTHR10913:SF45">
    <property type="entry name" value="FOLLISTATIN, ISOFORM A-RELATED"/>
    <property type="match status" value="1"/>
</dbReference>
<gene>
    <name evidence="6" type="ORF">C7M84_003481</name>
</gene>
<evidence type="ECO:0000313" key="6">
    <source>
        <dbReference type="EMBL" id="ROT77822.1"/>
    </source>
</evidence>
<dbReference type="OrthoDB" id="9972772at2759"/>
<evidence type="ECO:0000256" key="1">
    <source>
        <dbReference type="ARBA" id="ARBA00022690"/>
    </source>
</evidence>
<dbReference type="AlphaFoldDB" id="A0A423TN18"/>
<protein>
    <submittedName>
        <fullName evidence="6">Kazal-type proteinase inhibitor</fullName>
    </submittedName>
</protein>
<proteinExistence type="predicted"/>
<evidence type="ECO:0000256" key="2">
    <source>
        <dbReference type="ARBA" id="ARBA00022900"/>
    </source>
</evidence>
<dbReference type="SUPFAM" id="SSF100895">
    <property type="entry name" value="Kazal-type serine protease inhibitors"/>
    <property type="match status" value="3"/>
</dbReference>
<keyword evidence="3" id="KW-1015">Disulfide bond</keyword>
<comment type="caution">
    <text evidence="6">The sequence shown here is derived from an EMBL/GenBank/DDBJ whole genome shotgun (WGS) entry which is preliminary data.</text>
</comment>
<evidence type="ECO:0000259" key="5">
    <source>
        <dbReference type="PROSITE" id="PS51465"/>
    </source>
</evidence>
<dbReference type="Gene3D" id="3.30.60.30">
    <property type="match status" value="3"/>
</dbReference>
<keyword evidence="4" id="KW-0732">Signal</keyword>
<dbReference type="EMBL" id="QCYY01001469">
    <property type="protein sequence ID" value="ROT77822.1"/>
    <property type="molecule type" value="Genomic_DNA"/>
</dbReference>
<reference evidence="6 7" key="2">
    <citation type="submission" date="2019-01" db="EMBL/GenBank/DDBJ databases">
        <title>The decoding of complex shrimp genome reveals the adaptation for benthos swimmer, frequently molting mechanism and breeding impact on genome.</title>
        <authorList>
            <person name="Sun Y."/>
            <person name="Gao Y."/>
            <person name="Yu Y."/>
        </authorList>
    </citation>
    <scope>NUCLEOTIDE SEQUENCE [LARGE SCALE GENOMIC DNA]</scope>
    <source>
        <tissue evidence="6">Muscle</tissue>
    </source>
</reference>
<feature type="domain" description="Kazal-like" evidence="5">
    <location>
        <begin position="29"/>
        <end position="71"/>
    </location>
</feature>
<feature type="domain" description="Kazal-like" evidence="5">
    <location>
        <begin position="72"/>
        <end position="122"/>
    </location>
</feature>
<dbReference type="PROSITE" id="PS51465">
    <property type="entry name" value="KAZAL_2"/>
    <property type="match status" value="2"/>
</dbReference>
<dbReference type="SMART" id="SM00280">
    <property type="entry name" value="KAZAL"/>
    <property type="match status" value="3"/>
</dbReference>
<dbReference type="InterPro" id="IPR050653">
    <property type="entry name" value="Prot_Inhib_GrowthFact_Antg"/>
</dbReference>
<keyword evidence="2" id="KW-0722">Serine protease inhibitor</keyword>
<feature type="chain" id="PRO_5019482655" evidence="4">
    <location>
        <begin position="20"/>
        <end position="220"/>
    </location>
</feature>
<accession>A0A423TN18</accession>
<dbReference type="GO" id="GO:0005576">
    <property type="term" value="C:extracellular region"/>
    <property type="evidence" value="ECO:0007669"/>
    <property type="project" value="TreeGrafter"/>
</dbReference>
<organism evidence="6 7">
    <name type="scientific">Penaeus vannamei</name>
    <name type="common">Whiteleg shrimp</name>
    <name type="synonym">Litopenaeus vannamei</name>
    <dbReference type="NCBI Taxonomy" id="6689"/>
    <lineage>
        <taxon>Eukaryota</taxon>
        <taxon>Metazoa</taxon>
        <taxon>Ecdysozoa</taxon>
        <taxon>Arthropoda</taxon>
        <taxon>Crustacea</taxon>
        <taxon>Multicrustacea</taxon>
        <taxon>Malacostraca</taxon>
        <taxon>Eumalacostraca</taxon>
        <taxon>Eucarida</taxon>
        <taxon>Decapoda</taxon>
        <taxon>Dendrobranchiata</taxon>
        <taxon>Penaeoidea</taxon>
        <taxon>Penaeidae</taxon>
        <taxon>Penaeus</taxon>
    </lineage>
</organism>
<dbReference type="GO" id="GO:0030154">
    <property type="term" value="P:cell differentiation"/>
    <property type="evidence" value="ECO:0007669"/>
    <property type="project" value="TreeGrafter"/>
</dbReference>
<dbReference type="Proteomes" id="UP000283509">
    <property type="component" value="Unassembled WGS sequence"/>
</dbReference>
<keyword evidence="1" id="KW-0646">Protease inhibitor</keyword>
<dbReference type="CDD" id="cd00104">
    <property type="entry name" value="KAZAL_FS"/>
    <property type="match status" value="3"/>
</dbReference>
<evidence type="ECO:0000256" key="3">
    <source>
        <dbReference type="ARBA" id="ARBA00023157"/>
    </source>
</evidence>
<evidence type="ECO:0000256" key="4">
    <source>
        <dbReference type="SAM" id="SignalP"/>
    </source>
</evidence>
<name>A0A423TN18_PENVA</name>
<keyword evidence="7" id="KW-1185">Reference proteome</keyword>
<sequence length="220" mass="23586">MANKVFLFTFLVVVVAVSGYGKGGKARLCAKYCDVISPVCGTDGKTYDSRCHLENAACGGVRVSFHHDGACFPAKRCPGICPAIYLPVCGTNGKTYSSLCQLEDDKTCNGVYVSKKHDGKCACNPVVACPRDSTPPCVAATARPTTTTAVSRQLFARIQVLRRFETAIVTALPSSAAPRTTGPCCGSDGETYNNICFFEIAKCKNRCSSNCLTDRVVRRR</sequence>
<dbReference type="Pfam" id="PF07648">
    <property type="entry name" value="Kazal_2"/>
    <property type="match status" value="1"/>
</dbReference>
<reference evidence="6 7" key="1">
    <citation type="submission" date="2018-04" db="EMBL/GenBank/DDBJ databases">
        <authorList>
            <person name="Zhang X."/>
            <person name="Yuan J."/>
            <person name="Li F."/>
            <person name="Xiang J."/>
        </authorList>
    </citation>
    <scope>NUCLEOTIDE SEQUENCE [LARGE SCALE GENOMIC DNA]</scope>
    <source>
        <tissue evidence="6">Muscle</tissue>
    </source>
</reference>
<dbReference type="Pfam" id="PF00050">
    <property type="entry name" value="Kazal_1"/>
    <property type="match status" value="2"/>
</dbReference>
<dbReference type="PANTHER" id="PTHR10913">
    <property type="entry name" value="FOLLISTATIN-RELATED"/>
    <property type="match status" value="1"/>
</dbReference>
<dbReference type="InterPro" id="IPR036058">
    <property type="entry name" value="Kazal_dom_sf"/>
</dbReference>
<dbReference type="InterPro" id="IPR002350">
    <property type="entry name" value="Kazal_dom"/>
</dbReference>